<dbReference type="PROSITE" id="PS50005">
    <property type="entry name" value="TPR"/>
    <property type="match status" value="1"/>
</dbReference>
<dbReference type="InterPro" id="IPR011990">
    <property type="entry name" value="TPR-like_helical_dom_sf"/>
</dbReference>
<dbReference type="AlphaFoldDB" id="A0A368BVH0"/>
<dbReference type="EMBL" id="QOPE01000019">
    <property type="protein sequence ID" value="RCL40867.1"/>
    <property type="molecule type" value="Genomic_DNA"/>
</dbReference>
<dbReference type="Gene3D" id="3.40.50.10070">
    <property type="entry name" value="TolB, N-terminal domain"/>
    <property type="match status" value="1"/>
</dbReference>
<evidence type="ECO:0000313" key="4">
    <source>
        <dbReference type="Proteomes" id="UP000253307"/>
    </source>
</evidence>
<reference evidence="3 4" key="1">
    <citation type="journal article" date="2018" name="Microbiome">
        <title>Fine metagenomic profile of the Mediterranean stratified and mixed water columns revealed by assembly and recruitment.</title>
        <authorList>
            <person name="Haro-Moreno J.M."/>
            <person name="Lopez-Perez M."/>
            <person name="De La Torre J.R."/>
            <person name="Picazo A."/>
            <person name="Camacho A."/>
            <person name="Rodriguez-Valera F."/>
        </authorList>
    </citation>
    <scope>NUCLEOTIDE SEQUENCE [LARGE SCALE GENOMIC DNA]</scope>
    <source>
        <strain evidence="3">MED-G82</strain>
    </source>
</reference>
<dbReference type="SUPFAM" id="SSF48452">
    <property type="entry name" value="TPR-like"/>
    <property type="match status" value="1"/>
</dbReference>
<dbReference type="Gene3D" id="1.25.40.10">
    <property type="entry name" value="Tetratricopeptide repeat domain"/>
    <property type="match status" value="1"/>
</dbReference>
<dbReference type="PANTHER" id="PTHR12558:SF36">
    <property type="entry name" value="ANAPHASE-PROMOTING COMPLEX SUBUNIT 7"/>
    <property type="match status" value="1"/>
</dbReference>
<evidence type="ECO:0000313" key="3">
    <source>
        <dbReference type="EMBL" id="RCL40867.1"/>
    </source>
</evidence>
<evidence type="ECO:0000256" key="2">
    <source>
        <dbReference type="SAM" id="Phobius"/>
    </source>
</evidence>
<keyword evidence="2" id="KW-0472">Membrane</keyword>
<feature type="transmembrane region" description="Helical" evidence="2">
    <location>
        <begin position="12"/>
        <end position="30"/>
    </location>
</feature>
<sequence length="485" mass="56296">MFKKIVGQLWKVATGYIVFCVASIQLISVLSDNIEFEETLGFSSAVIIQFTFFAAPIGLPLILIFAYLLQKSSDDVDDEDALYKNQISLDKSYKKKIAVIPFENLNKDDDGAFLVDGIVEDLITEFSMIKEIEILSRQTCFDYRNKNYSLEEYKDKFDVDYIVSGSMRSLNERLRISVELSEMDEGNIIWGNKFELDKDDIFDVQDEIVRKTIISLLGNIELQSLERANRIPTDSMTSYECLLKGKDYHHRFTKEDNQKALDVLEKAIQADEHNSQAHAWKACVLGQALGRGYLDNTDQLVEDIIFHIDLAVKLNKNDFEAHRMLAEVHLSMHSFEEAKLSGMRAFQLNPNDPRVTSVYGEALLRNHQVDEGIDFLLKAYELDPIPQGQTTSDRRVSAIYFGYYLNDDLENAELFFNKIIEMDFRSWLLNIHLKRKHEIEFKNLNWYQSNLQKFNNLDFRMEIDRFHLNNPDLQSELQALAERHL</sequence>
<evidence type="ECO:0000256" key="1">
    <source>
        <dbReference type="PROSITE-ProRule" id="PRU00339"/>
    </source>
</evidence>
<dbReference type="PANTHER" id="PTHR12558">
    <property type="entry name" value="CELL DIVISION CYCLE 16,23,27"/>
    <property type="match status" value="1"/>
</dbReference>
<dbReference type="GO" id="GO:0016567">
    <property type="term" value="P:protein ubiquitination"/>
    <property type="evidence" value="ECO:0007669"/>
    <property type="project" value="TreeGrafter"/>
</dbReference>
<dbReference type="Proteomes" id="UP000253307">
    <property type="component" value="Unassembled WGS sequence"/>
</dbReference>
<name>A0A368BVH0_9GAMM</name>
<keyword evidence="2" id="KW-1133">Transmembrane helix</keyword>
<gene>
    <name evidence="3" type="ORF">DBW96_02875</name>
</gene>
<organism evidence="3 4">
    <name type="scientific">SAR86 cluster bacterium</name>
    <dbReference type="NCBI Taxonomy" id="2030880"/>
    <lineage>
        <taxon>Bacteria</taxon>
        <taxon>Pseudomonadati</taxon>
        <taxon>Pseudomonadota</taxon>
        <taxon>Gammaproteobacteria</taxon>
        <taxon>SAR86 cluster</taxon>
    </lineage>
</organism>
<keyword evidence="1" id="KW-0802">TPR repeat</keyword>
<dbReference type="InterPro" id="IPR019734">
    <property type="entry name" value="TPR_rpt"/>
</dbReference>
<proteinExistence type="predicted"/>
<comment type="caution">
    <text evidence="3">The sequence shown here is derived from an EMBL/GenBank/DDBJ whole genome shotgun (WGS) entry which is preliminary data.</text>
</comment>
<dbReference type="GO" id="GO:0051301">
    <property type="term" value="P:cell division"/>
    <property type="evidence" value="ECO:0007669"/>
    <property type="project" value="TreeGrafter"/>
</dbReference>
<protein>
    <submittedName>
        <fullName evidence="3">Uncharacterized protein</fullName>
    </submittedName>
</protein>
<feature type="transmembrane region" description="Helical" evidence="2">
    <location>
        <begin position="42"/>
        <end position="69"/>
    </location>
</feature>
<feature type="repeat" description="TPR" evidence="1">
    <location>
        <begin position="319"/>
        <end position="352"/>
    </location>
</feature>
<accession>A0A368BVH0</accession>
<keyword evidence="2" id="KW-0812">Transmembrane</keyword>